<accession>A0A133KCH3</accession>
<name>A0A133KCH3_9FIRM</name>
<evidence type="ECO:0000313" key="3">
    <source>
        <dbReference type="Proteomes" id="UP000070383"/>
    </source>
</evidence>
<dbReference type="AlphaFoldDB" id="A0A133KCH3"/>
<keyword evidence="3" id="KW-1185">Reference proteome</keyword>
<dbReference type="OrthoDB" id="1690444at2"/>
<comment type="caution">
    <text evidence="2">The sequence shown here is derived from an EMBL/GenBank/DDBJ whole genome shotgun (WGS) entry which is preliminary data.</text>
</comment>
<dbReference type="Proteomes" id="UP000070383">
    <property type="component" value="Unassembled WGS sequence"/>
</dbReference>
<keyword evidence="1" id="KW-0812">Transmembrane</keyword>
<organism evidence="2 3">
    <name type="scientific">Anaerococcus tetradius</name>
    <dbReference type="NCBI Taxonomy" id="33036"/>
    <lineage>
        <taxon>Bacteria</taxon>
        <taxon>Bacillati</taxon>
        <taxon>Bacillota</taxon>
        <taxon>Tissierellia</taxon>
        <taxon>Tissierellales</taxon>
        <taxon>Peptoniphilaceae</taxon>
        <taxon>Anaerococcus</taxon>
    </lineage>
</organism>
<reference evidence="3" key="1">
    <citation type="submission" date="2016-01" db="EMBL/GenBank/DDBJ databases">
        <authorList>
            <person name="Mitreva M."/>
            <person name="Pepin K.H."/>
            <person name="Mihindukulasuriya K.A."/>
            <person name="Fulton R."/>
            <person name="Fronick C."/>
            <person name="O'Laughlin M."/>
            <person name="Miner T."/>
            <person name="Herter B."/>
            <person name="Rosa B.A."/>
            <person name="Cordes M."/>
            <person name="Tomlinson C."/>
            <person name="Wollam A."/>
            <person name="Palsikar V.B."/>
            <person name="Mardis E.R."/>
            <person name="Wilson R.K."/>
        </authorList>
    </citation>
    <scope>NUCLEOTIDE SEQUENCE [LARGE SCALE GENOMIC DNA]</scope>
    <source>
        <strain evidence="3">MJR8151</strain>
    </source>
</reference>
<sequence>MKNLLKQLLKEDFFAILPWLFIPLIGALTGLKLTHLTGIDGFNIITVISITILVAGPFIGLIILVLRDNDRFYGKYAALYSSYPASTRKISLARLLNYTILGIFMNLVLMVNIFLVAPLTNKWINFAGFFREIKNVLSLMTYDQYMVAVKGIFSIFVFGLMISLTMMAALSIGNSYYFKRLGKWGSTFVAVCLVIIENFIQIKLFAQYSVNASIYEGANVSINSFEMNYIFVIFVILELALLYFATEYFHKKKLSVA</sequence>
<feature type="transmembrane region" description="Helical" evidence="1">
    <location>
        <begin position="95"/>
        <end position="117"/>
    </location>
</feature>
<evidence type="ECO:0000313" key="2">
    <source>
        <dbReference type="EMBL" id="KWZ77271.1"/>
    </source>
</evidence>
<gene>
    <name evidence="2" type="ORF">HMPREF3200_01515</name>
</gene>
<proteinExistence type="predicted"/>
<keyword evidence="1" id="KW-0472">Membrane</keyword>
<evidence type="ECO:0000256" key="1">
    <source>
        <dbReference type="SAM" id="Phobius"/>
    </source>
</evidence>
<feature type="transmembrane region" description="Helical" evidence="1">
    <location>
        <begin position="184"/>
        <end position="206"/>
    </location>
</feature>
<feature type="transmembrane region" description="Helical" evidence="1">
    <location>
        <begin position="12"/>
        <end position="31"/>
    </location>
</feature>
<protein>
    <submittedName>
        <fullName evidence="2">Uncharacterized protein</fullName>
    </submittedName>
</protein>
<feature type="transmembrane region" description="Helical" evidence="1">
    <location>
        <begin position="147"/>
        <end position="172"/>
    </location>
</feature>
<feature type="transmembrane region" description="Helical" evidence="1">
    <location>
        <begin position="43"/>
        <end position="66"/>
    </location>
</feature>
<feature type="transmembrane region" description="Helical" evidence="1">
    <location>
        <begin position="226"/>
        <end position="245"/>
    </location>
</feature>
<dbReference type="EMBL" id="LRPM01000057">
    <property type="protein sequence ID" value="KWZ77271.1"/>
    <property type="molecule type" value="Genomic_DNA"/>
</dbReference>
<dbReference type="RefSeq" id="WP_060929712.1">
    <property type="nucleotide sequence ID" value="NZ_KQ955287.1"/>
</dbReference>
<dbReference type="STRING" id="33036.HMPREF3200_01515"/>
<dbReference type="PATRIC" id="fig|33036.3.peg.1500"/>
<keyword evidence="1" id="KW-1133">Transmembrane helix</keyword>